<evidence type="ECO:0000256" key="1">
    <source>
        <dbReference type="SAM" id="MobiDB-lite"/>
    </source>
</evidence>
<reference evidence="2" key="2">
    <citation type="submission" date="2022-06" db="UniProtKB">
        <authorList>
            <consortium name="EnsemblMetazoa"/>
        </authorList>
    </citation>
    <scope>IDENTIFICATION</scope>
    <source>
        <strain evidence="2">PS312</strain>
    </source>
</reference>
<dbReference type="Proteomes" id="UP000005239">
    <property type="component" value="Unassembled WGS sequence"/>
</dbReference>
<dbReference type="AlphaFoldDB" id="A0A2A6D0Z4"/>
<protein>
    <submittedName>
        <fullName evidence="2">Uncharacterized protein</fullName>
    </submittedName>
</protein>
<keyword evidence="3" id="KW-1185">Reference proteome</keyword>
<feature type="region of interest" description="Disordered" evidence="1">
    <location>
        <begin position="1"/>
        <end position="64"/>
    </location>
</feature>
<organism evidence="2 3">
    <name type="scientific">Pristionchus pacificus</name>
    <name type="common">Parasitic nematode worm</name>
    <dbReference type="NCBI Taxonomy" id="54126"/>
    <lineage>
        <taxon>Eukaryota</taxon>
        <taxon>Metazoa</taxon>
        <taxon>Ecdysozoa</taxon>
        <taxon>Nematoda</taxon>
        <taxon>Chromadorea</taxon>
        <taxon>Rhabditida</taxon>
        <taxon>Rhabditina</taxon>
        <taxon>Diplogasteromorpha</taxon>
        <taxon>Diplogasteroidea</taxon>
        <taxon>Neodiplogasteridae</taxon>
        <taxon>Pristionchus</taxon>
    </lineage>
</organism>
<reference evidence="3" key="1">
    <citation type="journal article" date="2008" name="Nat. Genet.">
        <title>The Pristionchus pacificus genome provides a unique perspective on nematode lifestyle and parasitism.</title>
        <authorList>
            <person name="Dieterich C."/>
            <person name="Clifton S.W."/>
            <person name="Schuster L.N."/>
            <person name="Chinwalla A."/>
            <person name="Delehaunty K."/>
            <person name="Dinkelacker I."/>
            <person name="Fulton L."/>
            <person name="Fulton R."/>
            <person name="Godfrey J."/>
            <person name="Minx P."/>
            <person name="Mitreva M."/>
            <person name="Roeseler W."/>
            <person name="Tian H."/>
            <person name="Witte H."/>
            <person name="Yang S.P."/>
            <person name="Wilson R.K."/>
            <person name="Sommer R.J."/>
        </authorList>
    </citation>
    <scope>NUCLEOTIDE SEQUENCE [LARGE SCALE GENOMIC DNA]</scope>
    <source>
        <strain evidence="3">PS312</strain>
    </source>
</reference>
<feature type="compositionally biased region" description="Low complexity" evidence="1">
    <location>
        <begin position="132"/>
        <end position="143"/>
    </location>
</feature>
<evidence type="ECO:0000313" key="3">
    <source>
        <dbReference type="Proteomes" id="UP000005239"/>
    </source>
</evidence>
<sequence>MGPEFFEAAPQPPPAILLPIPDTPPGHSSHRLSRFDFPMDTNGRRGSSVPASTSSHSPVPPPKPPRTFAYDIFVSEQNSIVATVKKMTGVNLKEMTIEEKVTKGYWNSEKGMYIMPPELVAAQEEQDRLEQEALAQQEAQVHD</sequence>
<evidence type="ECO:0000313" key="2">
    <source>
        <dbReference type="EnsemblMetazoa" id="PPA18867.1"/>
    </source>
</evidence>
<name>A0A2A6D0Z4_PRIPA</name>
<accession>A0A2A6D0Z4</accession>
<gene>
    <name evidence="2" type="primary">WBGene00108421</name>
</gene>
<feature type="compositionally biased region" description="Low complexity" evidence="1">
    <location>
        <begin position="47"/>
        <end position="57"/>
    </location>
</feature>
<feature type="region of interest" description="Disordered" evidence="1">
    <location>
        <begin position="123"/>
        <end position="143"/>
    </location>
</feature>
<accession>A0A8R1UC12</accession>
<dbReference type="EnsemblMetazoa" id="PPA18867.1">
    <property type="protein sequence ID" value="PPA18867.1"/>
    <property type="gene ID" value="WBGene00108421"/>
</dbReference>
<feature type="compositionally biased region" description="Pro residues" evidence="1">
    <location>
        <begin position="10"/>
        <end position="24"/>
    </location>
</feature>
<proteinExistence type="predicted"/>